<keyword evidence="3" id="KW-0805">Transcription regulation</keyword>
<dbReference type="Pfam" id="PF00046">
    <property type="entry name" value="Homeodomain"/>
    <property type="match status" value="1"/>
</dbReference>
<dbReference type="CDD" id="cd00086">
    <property type="entry name" value="homeodomain"/>
    <property type="match status" value="1"/>
</dbReference>
<dbReference type="SMART" id="SM00389">
    <property type="entry name" value="HOX"/>
    <property type="match status" value="1"/>
</dbReference>
<evidence type="ECO:0000259" key="12">
    <source>
        <dbReference type="PROSITE" id="PS50071"/>
    </source>
</evidence>
<dbReference type="GO" id="GO:0000981">
    <property type="term" value="F:DNA-binding transcription factor activity, RNA polymerase II-specific"/>
    <property type="evidence" value="ECO:0007669"/>
    <property type="project" value="InterPro"/>
</dbReference>
<evidence type="ECO:0000256" key="8">
    <source>
        <dbReference type="ARBA" id="ARBA00038165"/>
    </source>
</evidence>
<evidence type="ECO:0000256" key="6">
    <source>
        <dbReference type="ARBA" id="ARBA00023163"/>
    </source>
</evidence>
<proteinExistence type="inferred from homology"/>
<dbReference type="InterPro" id="IPR001356">
    <property type="entry name" value="HD"/>
</dbReference>
<dbReference type="SUPFAM" id="SSF46689">
    <property type="entry name" value="Homeodomain-like"/>
    <property type="match status" value="1"/>
</dbReference>
<keyword evidence="2" id="KW-0217">Developmental protein</keyword>
<reference evidence="14" key="1">
    <citation type="submission" date="2022-11" db="UniProtKB">
        <authorList>
            <consortium name="WormBaseParasite"/>
        </authorList>
    </citation>
    <scope>IDENTIFICATION</scope>
</reference>
<evidence type="ECO:0000256" key="2">
    <source>
        <dbReference type="ARBA" id="ARBA00022473"/>
    </source>
</evidence>
<dbReference type="WBParaSite" id="ACRNAN_scaffold476.g22050.t1">
    <property type="protein sequence ID" value="ACRNAN_scaffold476.g22050.t1"/>
    <property type="gene ID" value="ACRNAN_scaffold476.g22050"/>
</dbReference>
<keyword evidence="7 9" id="KW-0539">Nucleus</keyword>
<protein>
    <submittedName>
        <fullName evidence="14">Homeobox domain-containing protein</fullName>
    </submittedName>
</protein>
<evidence type="ECO:0000256" key="3">
    <source>
        <dbReference type="ARBA" id="ARBA00023015"/>
    </source>
</evidence>
<dbReference type="PANTHER" id="PTHR46110:SF3">
    <property type="entry name" value="HOMEOBOX PROTEIN HMX"/>
    <property type="match status" value="1"/>
</dbReference>
<dbReference type="InterPro" id="IPR051300">
    <property type="entry name" value="HMX_Homeobox_TF"/>
</dbReference>
<evidence type="ECO:0000256" key="10">
    <source>
        <dbReference type="RuleBase" id="RU000682"/>
    </source>
</evidence>
<feature type="domain" description="Homeobox" evidence="12">
    <location>
        <begin position="226"/>
        <end position="286"/>
    </location>
</feature>
<evidence type="ECO:0000256" key="5">
    <source>
        <dbReference type="ARBA" id="ARBA00023155"/>
    </source>
</evidence>
<feature type="region of interest" description="Disordered" evidence="11">
    <location>
        <begin position="1"/>
        <end position="21"/>
    </location>
</feature>
<evidence type="ECO:0000256" key="7">
    <source>
        <dbReference type="ARBA" id="ARBA00023242"/>
    </source>
</evidence>
<name>A0A914E054_9BILA</name>
<dbReference type="InterPro" id="IPR017970">
    <property type="entry name" value="Homeobox_CS"/>
</dbReference>
<keyword evidence="6" id="KW-0804">Transcription</keyword>
<accession>A0A914E054</accession>
<dbReference type="AlphaFoldDB" id="A0A914E054"/>
<evidence type="ECO:0000313" key="14">
    <source>
        <dbReference type="WBParaSite" id="ACRNAN_scaffold476.g22050.t1"/>
    </source>
</evidence>
<evidence type="ECO:0000313" key="13">
    <source>
        <dbReference type="Proteomes" id="UP000887540"/>
    </source>
</evidence>
<evidence type="ECO:0000256" key="11">
    <source>
        <dbReference type="SAM" id="MobiDB-lite"/>
    </source>
</evidence>
<sequence length="402" mass="44208">MENQKLGERKETTIEEETNITRVEKNRSFSITEILNANKPRVSNGSREEESEEKPCNLTKPRNLSTFPPILPPVSAPVMTPGASMLPMNTWLSLLNPTLLPNLSTFYQMPFLEHLQFRQDHRINGIDKPSSSETKSDGSIGATSSPSSDGSSAKRNSIDANQQVEPKATSSNSSEIEKNTSNDSSNRNSLNPSPMESDCDEDQMMGRTSEDESNGIDQTNGGIGPVRKKKTRTVFSRHQVTQLEMTFDMKRYLSPPERSQLAQSLKLTETQVKIWFQNRRNKFKRQAGVEHEALANPHHQLIQQHANNLFGPPGGMVAIPGNQSSSSNDRLAQHSVIHSPQILHQNMAAALQQQALVASVANNGASPNIPFDSATAAAAAAKIFFSTYGALASLNPSQLYKE</sequence>
<dbReference type="GO" id="GO:0000977">
    <property type="term" value="F:RNA polymerase II transcription regulatory region sequence-specific DNA binding"/>
    <property type="evidence" value="ECO:0007669"/>
    <property type="project" value="TreeGrafter"/>
</dbReference>
<feature type="region of interest" description="Disordered" evidence="11">
    <location>
        <begin position="36"/>
        <end position="64"/>
    </location>
</feature>
<feature type="compositionally biased region" description="Polar residues" evidence="11">
    <location>
        <begin position="154"/>
        <end position="174"/>
    </location>
</feature>
<dbReference type="Proteomes" id="UP000887540">
    <property type="component" value="Unplaced"/>
</dbReference>
<feature type="compositionally biased region" description="Polar residues" evidence="11">
    <location>
        <begin position="181"/>
        <end position="194"/>
    </location>
</feature>
<keyword evidence="5 9" id="KW-0371">Homeobox</keyword>
<feature type="compositionally biased region" description="Basic and acidic residues" evidence="11">
    <location>
        <begin position="1"/>
        <end position="13"/>
    </location>
</feature>
<feature type="compositionally biased region" description="Polar residues" evidence="11">
    <location>
        <begin position="36"/>
        <end position="45"/>
    </location>
</feature>
<dbReference type="FunFam" id="1.10.10.60:FF:000053">
    <property type="entry name" value="H6 family homeobox 2"/>
    <property type="match status" value="1"/>
</dbReference>
<feature type="compositionally biased region" description="Low complexity" evidence="11">
    <location>
        <begin position="137"/>
        <end position="153"/>
    </location>
</feature>
<keyword evidence="13" id="KW-1185">Reference proteome</keyword>
<dbReference type="InterPro" id="IPR020479">
    <property type="entry name" value="HD_metazoa"/>
</dbReference>
<evidence type="ECO:0000256" key="4">
    <source>
        <dbReference type="ARBA" id="ARBA00023125"/>
    </source>
</evidence>
<comment type="similarity">
    <text evidence="8">Belongs to the HMX homeobox family.</text>
</comment>
<feature type="region of interest" description="Disordered" evidence="11">
    <location>
        <begin position="124"/>
        <end position="233"/>
    </location>
</feature>
<evidence type="ECO:0000256" key="1">
    <source>
        <dbReference type="ARBA" id="ARBA00004123"/>
    </source>
</evidence>
<dbReference type="PRINTS" id="PR00024">
    <property type="entry name" value="HOMEOBOX"/>
</dbReference>
<dbReference type="InterPro" id="IPR009057">
    <property type="entry name" value="Homeodomain-like_sf"/>
</dbReference>
<evidence type="ECO:0000256" key="9">
    <source>
        <dbReference type="PROSITE-ProRule" id="PRU00108"/>
    </source>
</evidence>
<organism evidence="13 14">
    <name type="scientific">Acrobeloides nanus</name>
    <dbReference type="NCBI Taxonomy" id="290746"/>
    <lineage>
        <taxon>Eukaryota</taxon>
        <taxon>Metazoa</taxon>
        <taxon>Ecdysozoa</taxon>
        <taxon>Nematoda</taxon>
        <taxon>Chromadorea</taxon>
        <taxon>Rhabditida</taxon>
        <taxon>Tylenchina</taxon>
        <taxon>Cephalobomorpha</taxon>
        <taxon>Cephaloboidea</taxon>
        <taxon>Cephalobidae</taxon>
        <taxon>Acrobeloides</taxon>
    </lineage>
</organism>
<keyword evidence="4 9" id="KW-0238">DNA-binding</keyword>
<dbReference type="GO" id="GO:0005634">
    <property type="term" value="C:nucleus"/>
    <property type="evidence" value="ECO:0007669"/>
    <property type="project" value="UniProtKB-SubCell"/>
</dbReference>
<dbReference type="Gene3D" id="1.10.10.60">
    <property type="entry name" value="Homeodomain-like"/>
    <property type="match status" value="1"/>
</dbReference>
<dbReference type="PANTHER" id="PTHR46110">
    <property type="entry name" value="HOMEOBOX PROTEIN HMX"/>
    <property type="match status" value="1"/>
</dbReference>
<dbReference type="PROSITE" id="PS00027">
    <property type="entry name" value="HOMEOBOX_1"/>
    <property type="match status" value="1"/>
</dbReference>
<feature type="DNA-binding region" description="Homeobox" evidence="9">
    <location>
        <begin position="228"/>
        <end position="287"/>
    </location>
</feature>
<comment type="subcellular location">
    <subcellularLocation>
        <location evidence="1 9 10">Nucleus</location>
    </subcellularLocation>
</comment>
<dbReference type="PROSITE" id="PS50071">
    <property type="entry name" value="HOMEOBOX_2"/>
    <property type="match status" value="1"/>
</dbReference>